<gene>
    <name evidence="3" type="ORF">FAZ21_19040</name>
</gene>
<keyword evidence="4" id="KW-1185">Reference proteome</keyword>
<evidence type="ECO:0000313" key="3">
    <source>
        <dbReference type="EMBL" id="TJZ64496.1"/>
    </source>
</evidence>
<sequence length="89" mass="9707">MSDLASRFKTAQEEVVQLDEAPDVQTKLKLYALFKQASEGDVTGDRPSAIQFVAQAKYDAWAKLKGTSGEAAQQQYVDLVEVLKAADGK</sequence>
<dbReference type="PRINTS" id="PR00689">
    <property type="entry name" value="ACOABINDINGP"/>
</dbReference>
<dbReference type="PANTHER" id="PTHR23310">
    <property type="entry name" value="ACYL-COA-BINDING PROTEIN, ACBP"/>
    <property type="match status" value="1"/>
</dbReference>
<feature type="domain" description="ACB" evidence="2">
    <location>
        <begin position="4"/>
        <end position="89"/>
    </location>
</feature>
<evidence type="ECO:0000256" key="1">
    <source>
        <dbReference type="ARBA" id="ARBA00023121"/>
    </source>
</evidence>
<dbReference type="OrthoDB" id="5625302at2"/>
<dbReference type="InterPro" id="IPR000582">
    <property type="entry name" value="Acyl-CoA-binding_protein"/>
</dbReference>
<comment type="caution">
    <text evidence="3">The sequence shown here is derived from an EMBL/GenBank/DDBJ whole genome shotgun (WGS) entry which is preliminary data.</text>
</comment>
<dbReference type="Pfam" id="PF00887">
    <property type="entry name" value="ACBP"/>
    <property type="match status" value="1"/>
</dbReference>
<dbReference type="EMBL" id="SUMF01000045">
    <property type="protein sequence ID" value="TJZ64496.1"/>
    <property type="molecule type" value="Genomic_DNA"/>
</dbReference>
<evidence type="ECO:0000313" key="4">
    <source>
        <dbReference type="Proteomes" id="UP000310016"/>
    </source>
</evidence>
<dbReference type="GO" id="GO:0000062">
    <property type="term" value="F:fatty-acyl-CoA binding"/>
    <property type="evidence" value="ECO:0007669"/>
    <property type="project" value="InterPro"/>
</dbReference>
<name>A0A4U0PA64_9NEIS</name>
<dbReference type="PROSITE" id="PS51228">
    <property type="entry name" value="ACB_2"/>
    <property type="match status" value="1"/>
</dbReference>
<organism evidence="3 4">
    <name type="scientific">Chitiniphilus eburneus</name>
    <dbReference type="NCBI Taxonomy" id="2571148"/>
    <lineage>
        <taxon>Bacteria</taxon>
        <taxon>Pseudomonadati</taxon>
        <taxon>Pseudomonadota</taxon>
        <taxon>Betaproteobacteria</taxon>
        <taxon>Neisseriales</taxon>
        <taxon>Chitinibacteraceae</taxon>
        <taxon>Chitiniphilus</taxon>
    </lineage>
</organism>
<dbReference type="AlphaFoldDB" id="A0A4U0PA64"/>
<dbReference type="RefSeq" id="WP_136775021.1">
    <property type="nucleotide sequence ID" value="NZ_CP156074.1"/>
</dbReference>
<dbReference type="Gene3D" id="1.20.80.10">
    <property type="match status" value="1"/>
</dbReference>
<accession>A0A4U0PA64</accession>
<dbReference type="PANTHER" id="PTHR23310:SF62">
    <property type="entry name" value="ACYL-COA BINDING PROTEIN 1, ISOFORM A"/>
    <property type="match status" value="1"/>
</dbReference>
<dbReference type="InterPro" id="IPR014352">
    <property type="entry name" value="FERM/acyl-CoA-bd_prot_sf"/>
</dbReference>
<evidence type="ECO:0000259" key="2">
    <source>
        <dbReference type="PROSITE" id="PS51228"/>
    </source>
</evidence>
<protein>
    <submittedName>
        <fullName evidence="3">Acyl-CoA-binding protein</fullName>
    </submittedName>
</protein>
<keyword evidence="1" id="KW-0446">Lipid-binding</keyword>
<proteinExistence type="predicted"/>
<dbReference type="InterPro" id="IPR035984">
    <property type="entry name" value="Acyl-CoA-binding_sf"/>
</dbReference>
<reference evidence="3 4" key="1">
    <citation type="submission" date="2019-04" db="EMBL/GenBank/DDBJ databases">
        <title>Chitiniphilus eburnea sp. nov., a novel chitinolytic bacterium isolated from aquaculture sludge.</title>
        <authorList>
            <person name="Sheng M."/>
        </authorList>
    </citation>
    <scope>NUCLEOTIDE SEQUENCE [LARGE SCALE GENOMIC DNA]</scope>
    <source>
        <strain evidence="3 4">HX-2-15</strain>
    </source>
</reference>
<dbReference type="SUPFAM" id="SSF47027">
    <property type="entry name" value="Acyl-CoA binding protein"/>
    <property type="match status" value="1"/>
</dbReference>
<dbReference type="GO" id="GO:0006631">
    <property type="term" value="P:fatty acid metabolic process"/>
    <property type="evidence" value="ECO:0007669"/>
    <property type="project" value="TreeGrafter"/>
</dbReference>
<dbReference type="Proteomes" id="UP000310016">
    <property type="component" value="Unassembled WGS sequence"/>
</dbReference>